<accession>A0A016VFU1</accession>
<dbReference type="EMBL" id="JARK01001346">
    <property type="protein sequence ID" value="EYC26290.1"/>
    <property type="molecule type" value="Genomic_DNA"/>
</dbReference>
<sequence length="88" mass="9773">MNFLRHSWGSTAGRKGVHPSCTWRCLRDILNNSVLDSPDYRAEVGQCPRFSYPTFSDCSANYSGTAKRSPLQPAFHSGVSSAFGMLER</sequence>
<organism evidence="1 2">
    <name type="scientific">Ancylostoma ceylanicum</name>
    <dbReference type="NCBI Taxonomy" id="53326"/>
    <lineage>
        <taxon>Eukaryota</taxon>
        <taxon>Metazoa</taxon>
        <taxon>Ecdysozoa</taxon>
        <taxon>Nematoda</taxon>
        <taxon>Chromadorea</taxon>
        <taxon>Rhabditida</taxon>
        <taxon>Rhabditina</taxon>
        <taxon>Rhabditomorpha</taxon>
        <taxon>Strongyloidea</taxon>
        <taxon>Ancylostomatidae</taxon>
        <taxon>Ancylostomatinae</taxon>
        <taxon>Ancylostoma</taxon>
    </lineage>
</organism>
<reference evidence="2" key="1">
    <citation type="journal article" date="2015" name="Nat. Genet.">
        <title>The genome and transcriptome of the zoonotic hookworm Ancylostoma ceylanicum identify infection-specific gene families.</title>
        <authorList>
            <person name="Schwarz E.M."/>
            <person name="Hu Y."/>
            <person name="Antoshechkin I."/>
            <person name="Miller M.M."/>
            <person name="Sternberg P.W."/>
            <person name="Aroian R.V."/>
        </authorList>
    </citation>
    <scope>NUCLEOTIDE SEQUENCE</scope>
    <source>
        <strain evidence="2">HY135</strain>
    </source>
</reference>
<evidence type="ECO:0000313" key="2">
    <source>
        <dbReference type="Proteomes" id="UP000024635"/>
    </source>
</evidence>
<proteinExistence type="predicted"/>
<dbReference type="AlphaFoldDB" id="A0A016VFU1"/>
<keyword evidence="2" id="KW-1185">Reference proteome</keyword>
<evidence type="ECO:0000313" key="1">
    <source>
        <dbReference type="EMBL" id="EYC26290.1"/>
    </source>
</evidence>
<gene>
    <name evidence="1" type="primary">Acey_s0010.g1069</name>
    <name evidence="1" type="ORF">Y032_0010g1069</name>
</gene>
<protein>
    <submittedName>
        <fullName evidence="1">Uncharacterized protein</fullName>
    </submittedName>
</protein>
<comment type="caution">
    <text evidence="1">The sequence shown here is derived from an EMBL/GenBank/DDBJ whole genome shotgun (WGS) entry which is preliminary data.</text>
</comment>
<name>A0A016VFU1_9BILA</name>
<dbReference type="Proteomes" id="UP000024635">
    <property type="component" value="Unassembled WGS sequence"/>
</dbReference>